<dbReference type="EMBL" id="RBNI01007069">
    <property type="protein sequence ID" value="RUP45580.1"/>
    <property type="molecule type" value="Genomic_DNA"/>
</dbReference>
<protein>
    <recommendedName>
        <fullName evidence="2">Zn(2)-C6 fungal-type domain-containing protein</fullName>
    </recommendedName>
</protein>
<evidence type="ECO:0000256" key="1">
    <source>
        <dbReference type="SAM" id="MobiDB-lite"/>
    </source>
</evidence>
<gene>
    <name evidence="3" type="ORF">BC936DRAFT_147995</name>
</gene>
<dbReference type="GO" id="GO:0008270">
    <property type="term" value="F:zinc ion binding"/>
    <property type="evidence" value="ECO:0007669"/>
    <property type="project" value="InterPro"/>
</dbReference>
<sequence length="302" mass="33895">MQDSSSARLGTIDSSRDCNHIYQHVIQNLCKLNMDSNIASDPSLRKRNSPCKHCRQQRRKCIREDGPCSRCQQMQLVCVNDNVLNASAMIEEIEQEEEMEEKSRMVGKVAEIQRQLAELGDQLEMMKTALDVPALEGSSDSPEKDGPGSPLINSSNTANTVQTEVSSPLSFSTDITSIDPVRHAAKYRPPTSWTSQASDMDILRRLDWKLTLRSDGMLRIHTSIRSFQDLIDFGVLNNDHMHPDDPSNPLSLAYLRRSGHRTMRVTMTGRLREASDVWGASRADAADGSRLRVGVEPLRQLF</sequence>
<dbReference type="GO" id="GO:0000981">
    <property type="term" value="F:DNA-binding transcription factor activity, RNA polymerase II-specific"/>
    <property type="evidence" value="ECO:0007669"/>
    <property type="project" value="InterPro"/>
</dbReference>
<accession>A0A433D404</accession>
<feature type="domain" description="Zn(2)-C6 fungal-type" evidence="2">
    <location>
        <begin position="50"/>
        <end position="80"/>
    </location>
</feature>
<organism evidence="3 4">
    <name type="scientific">Jimgerdemannia flammicorona</name>
    <dbReference type="NCBI Taxonomy" id="994334"/>
    <lineage>
        <taxon>Eukaryota</taxon>
        <taxon>Fungi</taxon>
        <taxon>Fungi incertae sedis</taxon>
        <taxon>Mucoromycota</taxon>
        <taxon>Mucoromycotina</taxon>
        <taxon>Endogonomycetes</taxon>
        <taxon>Endogonales</taxon>
        <taxon>Endogonaceae</taxon>
        <taxon>Jimgerdemannia</taxon>
    </lineage>
</organism>
<dbReference type="SUPFAM" id="SSF57701">
    <property type="entry name" value="Zn2/Cys6 DNA-binding domain"/>
    <property type="match status" value="1"/>
</dbReference>
<name>A0A433D404_9FUNG</name>
<dbReference type="Proteomes" id="UP000268093">
    <property type="component" value="Unassembled WGS sequence"/>
</dbReference>
<reference evidence="3 4" key="1">
    <citation type="journal article" date="2018" name="New Phytol.">
        <title>Phylogenomics of Endogonaceae and evolution of mycorrhizas within Mucoromycota.</title>
        <authorList>
            <person name="Chang Y."/>
            <person name="Desiro A."/>
            <person name="Na H."/>
            <person name="Sandor L."/>
            <person name="Lipzen A."/>
            <person name="Clum A."/>
            <person name="Barry K."/>
            <person name="Grigoriev I.V."/>
            <person name="Martin F.M."/>
            <person name="Stajich J.E."/>
            <person name="Smith M.E."/>
            <person name="Bonito G."/>
            <person name="Spatafora J.W."/>
        </authorList>
    </citation>
    <scope>NUCLEOTIDE SEQUENCE [LARGE SCALE GENOMIC DNA]</scope>
    <source>
        <strain evidence="3 4">GMNB39</strain>
    </source>
</reference>
<evidence type="ECO:0000313" key="4">
    <source>
        <dbReference type="Proteomes" id="UP000268093"/>
    </source>
</evidence>
<dbReference type="SMART" id="SM00066">
    <property type="entry name" value="GAL4"/>
    <property type="match status" value="1"/>
</dbReference>
<dbReference type="CDD" id="cd00067">
    <property type="entry name" value="GAL4"/>
    <property type="match status" value="1"/>
</dbReference>
<evidence type="ECO:0000313" key="3">
    <source>
        <dbReference type="EMBL" id="RUP45580.1"/>
    </source>
</evidence>
<feature type="compositionally biased region" description="Polar residues" evidence="1">
    <location>
        <begin position="151"/>
        <end position="166"/>
    </location>
</feature>
<proteinExistence type="predicted"/>
<dbReference type="Pfam" id="PF00172">
    <property type="entry name" value="Zn_clus"/>
    <property type="match status" value="1"/>
</dbReference>
<dbReference type="AlphaFoldDB" id="A0A433D404"/>
<comment type="caution">
    <text evidence="3">The sequence shown here is derived from an EMBL/GenBank/DDBJ whole genome shotgun (WGS) entry which is preliminary data.</text>
</comment>
<dbReference type="InterPro" id="IPR001138">
    <property type="entry name" value="Zn2Cys6_DnaBD"/>
</dbReference>
<feature type="region of interest" description="Disordered" evidence="1">
    <location>
        <begin position="134"/>
        <end position="166"/>
    </location>
</feature>
<evidence type="ECO:0000259" key="2">
    <source>
        <dbReference type="PROSITE" id="PS50048"/>
    </source>
</evidence>
<dbReference type="InterPro" id="IPR036864">
    <property type="entry name" value="Zn2-C6_fun-type_DNA-bd_sf"/>
</dbReference>
<dbReference type="Gene3D" id="4.10.240.10">
    <property type="entry name" value="Zn(2)-C6 fungal-type DNA-binding domain"/>
    <property type="match status" value="1"/>
</dbReference>
<dbReference type="PROSITE" id="PS50048">
    <property type="entry name" value="ZN2_CY6_FUNGAL_2"/>
    <property type="match status" value="1"/>
</dbReference>
<dbReference type="PROSITE" id="PS00463">
    <property type="entry name" value="ZN2_CY6_FUNGAL_1"/>
    <property type="match status" value="1"/>
</dbReference>
<keyword evidence="4" id="KW-1185">Reference proteome</keyword>